<dbReference type="EMBL" id="VUNS01000020">
    <property type="protein sequence ID" value="MST98517.1"/>
    <property type="molecule type" value="Genomic_DNA"/>
</dbReference>
<reference evidence="7 8" key="1">
    <citation type="submission" date="2019-08" db="EMBL/GenBank/DDBJ databases">
        <title>In-depth cultivation of the pig gut microbiome towards novel bacterial diversity and tailored functional studies.</title>
        <authorList>
            <person name="Wylensek D."/>
            <person name="Hitch T.C.A."/>
            <person name="Clavel T."/>
        </authorList>
    </citation>
    <scope>NUCLEOTIDE SEQUENCE [LARGE SCALE GENOMIC DNA]</scope>
    <source>
        <strain evidence="7 8">BBE-744-WT-12</strain>
    </source>
</reference>
<keyword evidence="3" id="KW-0472">Membrane</keyword>
<comment type="similarity">
    <text evidence="4">Belongs to the bacterial secretin family.</text>
</comment>
<dbReference type="GO" id="GO:0015627">
    <property type="term" value="C:type II protein secretion system complex"/>
    <property type="evidence" value="ECO:0007669"/>
    <property type="project" value="TreeGrafter"/>
</dbReference>
<sequence>MKKTGKLFLILLGAGLSFGAAAESWNTPTPAPLPTQVQPRLNVQIGKETEEITFVNTNNDPFVYTKVYILKHADPYEIRPYIMSAIRSRRVDTNLTKVEAVKYADGTGMLIVSAEEYRFKPVENGMSIDAIVTELDKPDLKSEEGRKYFLYYPKYFDSISLAKLIRQVGMIRSGDSVELDGGIDAVRADTGLNALLFYSTPASVRNIGSVLEQYDAPATEALVEYRIYELGTENDGNLGVDFQAWKNGPGADLFAAGARYMSGWDRLANNVASNLIRESHSSFINFNPKWNSKYLDFLVARSKAKVVTGGRLSIMNRATGMVSNVTRMPVIVEGTETAGNGNVLNESIVVSEWGPAYTLSAVDQKKGMAISIDPASYDGEVVLTRTQINTRTYYTLSLNDSGAAFVRADGRNLGRVAQAYDAAISYTDDTVSPAVTTTLDDWSRAYAYAPKKDKTRVTKQAEFGFTLSLTPEINGRQSIVKVSMSNTNLIGFKSNGEPRTSMAALDTNIQVANDGGTFYIGGLEKSELVRSVSKVPFLGDIPVLGWLFSAENETVKKSQLVAVLTVIPVDPKTPVPADFAEEAGKIGGRISNFGLRGFDENEYGFDQYLLDREK</sequence>
<protein>
    <submittedName>
        <fullName evidence="7">Type II and III secretion system protein</fullName>
    </submittedName>
</protein>
<evidence type="ECO:0000313" key="7">
    <source>
        <dbReference type="EMBL" id="MST98517.1"/>
    </source>
</evidence>
<evidence type="ECO:0000256" key="4">
    <source>
        <dbReference type="RuleBase" id="RU004003"/>
    </source>
</evidence>
<dbReference type="InterPro" id="IPR050810">
    <property type="entry name" value="Bact_Secretion_Sys_Channel"/>
</dbReference>
<evidence type="ECO:0000256" key="5">
    <source>
        <dbReference type="SAM" id="SignalP"/>
    </source>
</evidence>
<dbReference type="GO" id="GO:0016020">
    <property type="term" value="C:membrane"/>
    <property type="evidence" value="ECO:0007669"/>
    <property type="project" value="UniProtKB-SubCell"/>
</dbReference>
<evidence type="ECO:0000256" key="1">
    <source>
        <dbReference type="ARBA" id="ARBA00004370"/>
    </source>
</evidence>
<gene>
    <name evidence="7" type="ORF">FYJ85_15870</name>
</gene>
<feature type="domain" description="Type II/III secretion system secretin-like" evidence="6">
    <location>
        <begin position="454"/>
        <end position="565"/>
    </location>
</feature>
<dbReference type="RefSeq" id="WP_106054101.1">
    <property type="nucleotide sequence ID" value="NZ_CALXOB010000051.1"/>
</dbReference>
<feature type="signal peptide" evidence="5">
    <location>
        <begin position="1"/>
        <end position="22"/>
    </location>
</feature>
<dbReference type="Proteomes" id="UP000435649">
    <property type="component" value="Unassembled WGS sequence"/>
</dbReference>
<evidence type="ECO:0000259" key="6">
    <source>
        <dbReference type="Pfam" id="PF00263"/>
    </source>
</evidence>
<keyword evidence="8" id="KW-1185">Reference proteome</keyword>
<proteinExistence type="inferred from homology"/>
<dbReference type="AlphaFoldDB" id="A0A844G452"/>
<evidence type="ECO:0000256" key="2">
    <source>
        <dbReference type="ARBA" id="ARBA00022729"/>
    </source>
</evidence>
<feature type="chain" id="PRO_5032365094" evidence="5">
    <location>
        <begin position="23"/>
        <end position="614"/>
    </location>
</feature>
<evidence type="ECO:0000256" key="3">
    <source>
        <dbReference type="ARBA" id="ARBA00023136"/>
    </source>
</evidence>
<dbReference type="GO" id="GO:0009306">
    <property type="term" value="P:protein secretion"/>
    <property type="evidence" value="ECO:0007669"/>
    <property type="project" value="InterPro"/>
</dbReference>
<comment type="subcellular location">
    <subcellularLocation>
        <location evidence="1">Membrane</location>
    </subcellularLocation>
</comment>
<organism evidence="7 8">
    <name type="scientific">Victivallis lenta</name>
    <dbReference type="NCBI Taxonomy" id="2606640"/>
    <lineage>
        <taxon>Bacteria</taxon>
        <taxon>Pseudomonadati</taxon>
        <taxon>Lentisphaerota</taxon>
        <taxon>Lentisphaeria</taxon>
        <taxon>Victivallales</taxon>
        <taxon>Victivallaceae</taxon>
        <taxon>Victivallis</taxon>
    </lineage>
</organism>
<comment type="caution">
    <text evidence="7">The sequence shown here is derived from an EMBL/GenBank/DDBJ whole genome shotgun (WGS) entry which is preliminary data.</text>
</comment>
<dbReference type="PANTHER" id="PTHR30332:SF24">
    <property type="entry name" value="SECRETIN GSPD-RELATED"/>
    <property type="match status" value="1"/>
</dbReference>
<dbReference type="Pfam" id="PF00263">
    <property type="entry name" value="Secretin"/>
    <property type="match status" value="1"/>
</dbReference>
<dbReference type="InterPro" id="IPR004846">
    <property type="entry name" value="T2SS/T3SS_dom"/>
</dbReference>
<keyword evidence="2 5" id="KW-0732">Signal</keyword>
<accession>A0A844G452</accession>
<dbReference type="PANTHER" id="PTHR30332">
    <property type="entry name" value="PROBABLE GENERAL SECRETION PATHWAY PROTEIN D"/>
    <property type="match status" value="1"/>
</dbReference>
<evidence type="ECO:0000313" key="8">
    <source>
        <dbReference type="Proteomes" id="UP000435649"/>
    </source>
</evidence>
<name>A0A844G452_9BACT</name>